<protein>
    <submittedName>
        <fullName evidence="3">CHRNB3 protein</fullName>
    </submittedName>
</protein>
<evidence type="ECO:0000259" key="2">
    <source>
        <dbReference type="Pfam" id="PF02931"/>
    </source>
</evidence>
<organism evidence="3 4">
    <name type="scientific">Branchiostoma lanceolatum</name>
    <name type="common">Common lancelet</name>
    <name type="synonym">Amphioxus lanceolatum</name>
    <dbReference type="NCBI Taxonomy" id="7740"/>
    <lineage>
        <taxon>Eukaryota</taxon>
        <taxon>Metazoa</taxon>
        <taxon>Chordata</taxon>
        <taxon>Cephalochordata</taxon>
        <taxon>Leptocardii</taxon>
        <taxon>Amphioxiformes</taxon>
        <taxon>Branchiostomatidae</taxon>
        <taxon>Branchiostoma</taxon>
    </lineage>
</organism>
<dbReference type="InterPro" id="IPR006202">
    <property type="entry name" value="Neur_chan_lig-bd"/>
</dbReference>
<dbReference type="AlphaFoldDB" id="A0A8J9ZG34"/>
<proteinExistence type="predicted"/>
<dbReference type="Gene3D" id="2.70.170.10">
    <property type="entry name" value="Neurotransmitter-gated ion-channel ligand-binding domain"/>
    <property type="match status" value="1"/>
</dbReference>
<sequence length="120" mass="13417">MYPPQEWNDHKLQWNPEDYDGVTVLRVPSTDLWLPDIVLYNNLQFGTGTHDGAYIDFQIESGKDKIAVIRAQAFHQIHHPFNISAPAGLLVRPDAGSSGRVKPGNPADKSSKRPGQPCWL</sequence>
<dbReference type="EMBL" id="OV696687">
    <property type="protein sequence ID" value="CAH1252481.1"/>
    <property type="molecule type" value="Genomic_DNA"/>
</dbReference>
<dbReference type="GO" id="GO:0005230">
    <property type="term" value="F:extracellular ligand-gated monoatomic ion channel activity"/>
    <property type="evidence" value="ECO:0007669"/>
    <property type="project" value="InterPro"/>
</dbReference>
<dbReference type="OrthoDB" id="5975154at2759"/>
<reference evidence="3" key="1">
    <citation type="submission" date="2022-01" db="EMBL/GenBank/DDBJ databases">
        <authorList>
            <person name="Braso-Vives M."/>
        </authorList>
    </citation>
    <scope>NUCLEOTIDE SEQUENCE</scope>
</reference>
<name>A0A8J9ZG34_BRALA</name>
<evidence type="ECO:0000313" key="4">
    <source>
        <dbReference type="Proteomes" id="UP000838412"/>
    </source>
</evidence>
<feature type="region of interest" description="Disordered" evidence="1">
    <location>
        <begin position="92"/>
        <end position="120"/>
    </location>
</feature>
<dbReference type="SUPFAM" id="SSF63712">
    <property type="entry name" value="Nicotinic receptor ligand binding domain-like"/>
    <property type="match status" value="1"/>
</dbReference>
<keyword evidence="4" id="KW-1185">Reference proteome</keyword>
<feature type="domain" description="Neurotransmitter-gated ion-channel ligand-binding" evidence="2">
    <location>
        <begin position="4"/>
        <end position="45"/>
    </location>
</feature>
<dbReference type="GO" id="GO:0016020">
    <property type="term" value="C:membrane"/>
    <property type="evidence" value="ECO:0007669"/>
    <property type="project" value="InterPro"/>
</dbReference>
<accession>A0A8J9ZG34</accession>
<evidence type="ECO:0000256" key="1">
    <source>
        <dbReference type="SAM" id="MobiDB-lite"/>
    </source>
</evidence>
<gene>
    <name evidence="3" type="primary">CHRNB3</name>
    <name evidence="3" type="ORF">BLAG_LOCUS12550</name>
</gene>
<dbReference type="Proteomes" id="UP000838412">
    <property type="component" value="Chromosome 2"/>
</dbReference>
<dbReference type="InterPro" id="IPR036734">
    <property type="entry name" value="Neur_chan_lig-bd_sf"/>
</dbReference>
<evidence type="ECO:0000313" key="3">
    <source>
        <dbReference type="EMBL" id="CAH1252481.1"/>
    </source>
</evidence>
<dbReference type="Pfam" id="PF02931">
    <property type="entry name" value="Neur_chan_LBD"/>
    <property type="match status" value="1"/>
</dbReference>